<accession>A0A7I8DJC6</accession>
<protein>
    <submittedName>
        <fullName evidence="2">Hydrolase</fullName>
    </submittedName>
</protein>
<dbReference type="InterPro" id="IPR002925">
    <property type="entry name" value="Dienelactn_hydro"/>
</dbReference>
<dbReference type="PANTHER" id="PTHR46623">
    <property type="entry name" value="CARBOXYMETHYLENEBUTENOLIDASE-RELATED"/>
    <property type="match status" value="1"/>
</dbReference>
<dbReference type="GO" id="GO:0016787">
    <property type="term" value="F:hydrolase activity"/>
    <property type="evidence" value="ECO:0007669"/>
    <property type="project" value="UniProtKB-KW"/>
</dbReference>
<dbReference type="Pfam" id="PF01738">
    <property type="entry name" value="DLH"/>
    <property type="match status" value="1"/>
</dbReference>
<keyword evidence="2" id="KW-0378">Hydrolase</keyword>
<evidence type="ECO:0000259" key="1">
    <source>
        <dbReference type="Pfam" id="PF01738"/>
    </source>
</evidence>
<dbReference type="Proteomes" id="UP000515703">
    <property type="component" value="Chromosome"/>
</dbReference>
<gene>
    <name evidence="2" type="ORF">bsdcttw_15940</name>
</gene>
<name>A0A7I8DJC6_9FIRM</name>
<organism evidence="2 3">
    <name type="scientific">Anaerocolumna chitinilytica</name>
    <dbReference type="NCBI Taxonomy" id="1727145"/>
    <lineage>
        <taxon>Bacteria</taxon>
        <taxon>Bacillati</taxon>
        <taxon>Bacillota</taxon>
        <taxon>Clostridia</taxon>
        <taxon>Lachnospirales</taxon>
        <taxon>Lachnospiraceae</taxon>
        <taxon>Anaerocolumna</taxon>
    </lineage>
</organism>
<dbReference type="RefSeq" id="WP_185258873.1">
    <property type="nucleotide sequence ID" value="NZ_AP023368.1"/>
</dbReference>
<dbReference type="SUPFAM" id="SSF53474">
    <property type="entry name" value="alpha/beta-Hydrolases"/>
    <property type="match status" value="1"/>
</dbReference>
<keyword evidence="3" id="KW-1185">Reference proteome</keyword>
<reference evidence="2 3" key="1">
    <citation type="submission" date="2020-08" db="EMBL/GenBank/DDBJ databases">
        <title>Draft genome sequencing of an Anaerocolumna strain isolated from anoxic soil subjected to BSD treatment.</title>
        <authorList>
            <person name="Uek A."/>
            <person name="Tonouchi A."/>
        </authorList>
    </citation>
    <scope>NUCLEOTIDE SEQUENCE [LARGE SCALE GENOMIC DNA]</scope>
    <source>
        <strain evidence="2 3">CTTW</strain>
    </source>
</reference>
<evidence type="ECO:0000313" key="2">
    <source>
        <dbReference type="EMBL" id="BCJ98553.1"/>
    </source>
</evidence>
<dbReference type="KEGG" id="acht:bsdcttw_15940"/>
<dbReference type="InterPro" id="IPR051049">
    <property type="entry name" value="Dienelactone_hydrolase-like"/>
</dbReference>
<dbReference type="AlphaFoldDB" id="A0A7I8DJC6"/>
<proteinExistence type="predicted"/>
<dbReference type="Gene3D" id="3.40.50.1820">
    <property type="entry name" value="alpha/beta hydrolase"/>
    <property type="match status" value="1"/>
</dbReference>
<sequence>MIRKASNKKNAVIILHEIYGINSFIEGICNDYKLQGFDVFCPDMIHRERFLYSEAAQAYQYFLNNKGFEYYKGIEELVSELKLTYDKVFIIGFSVGATIAWRCCEQTNCDGIICCYGSRIREYMSLQPSNPVLLLFAKHDSFEVEIVAEQLGGKPNVDLHILQASHGFMDCYSDRFNKEQTQIAKMYIRHFLNSLL</sequence>
<dbReference type="PANTHER" id="PTHR46623:SF6">
    <property type="entry name" value="ALPHA_BETA-HYDROLASES SUPERFAMILY PROTEIN"/>
    <property type="match status" value="1"/>
</dbReference>
<dbReference type="InterPro" id="IPR029058">
    <property type="entry name" value="AB_hydrolase_fold"/>
</dbReference>
<feature type="domain" description="Dienelactone hydrolase" evidence="1">
    <location>
        <begin position="4"/>
        <end position="185"/>
    </location>
</feature>
<evidence type="ECO:0000313" key="3">
    <source>
        <dbReference type="Proteomes" id="UP000515703"/>
    </source>
</evidence>
<reference evidence="2 3" key="2">
    <citation type="submission" date="2020-08" db="EMBL/GenBank/DDBJ databases">
        <authorList>
            <person name="Ueki A."/>
            <person name="Tonouchi A."/>
        </authorList>
    </citation>
    <scope>NUCLEOTIDE SEQUENCE [LARGE SCALE GENOMIC DNA]</scope>
    <source>
        <strain evidence="2 3">CTTW</strain>
    </source>
</reference>
<dbReference type="EMBL" id="AP023368">
    <property type="protein sequence ID" value="BCJ98553.1"/>
    <property type="molecule type" value="Genomic_DNA"/>
</dbReference>